<comment type="caution">
    <text evidence="5">The sequence shown here is derived from an EMBL/GenBank/DDBJ whole genome shotgun (WGS) entry which is preliminary data.</text>
</comment>
<evidence type="ECO:0000259" key="2">
    <source>
        <dbReference type="Pfam" id="PF14498"/>
    </source>
</evidence>
<feature type="signal peptide" evidence="1">
    <location>
        <begin position="1"/>
        <end position="18"/>
    </location>
</feature>
<dbReference type="InterPro" id="IPR027414">
    <property type="entry name" value="GH95_N_dom"/>
</dbReference>
<dbReference type="FunFam" id="1.50.10.10:FF:000028">
    <property type="entry name" value="Alpha-L-fucosidase 2"/>
    <property type="match status" value="1"/>
</dbReference>
<reference evidence="5" key="1">
    <citation type="journal article" date="2023" name="Mol. Phylogenet. Evol.">
        <title>Genome-scale phylogeny and comparative genomics of the fungal order Sordariales.</title>
        <authorList>
            <person name="Hensen N."/>
            <person name="Bonometti L."/>
            <person name="Westerberg I."/>
            <person name="Brannstrom I.O."/>
            <person name="Guillou S."/>
            <person name="Cros-Aarteil S."/>
            <person name="Calhoun S."/>
            <person name="Haridas S."/>
            <person name="Kuo A."/>
            <person name="Mondo S."/>
            <person name="Pangilinan J."/>
            <person name="Riley R."/>
            <person name="LaButti K."/>
            <person name="Andreopoulos B."/>
            <person name="Lipzen A."/>
            <person name="Chen C."/>
            <person name="Yan M."/>
            <person name="Daum C."/>
            <person name="Ng V."/>
            <person name="Clum A."/>
            <person name="Steindorff A."/>
            <person name="Ohm R.A."/>
            <person name="Martin F."/>
            <person name="Silar P."/>
            <person name="Natvig D.O."/>
            <person name="Lalanne C."/>
            <person name="Gautier V."/>
            <person name="Ament-Velasquez S.L."/>
            <person name="Kruys A."/>
            <person name="Hutchinson M.I."/>
            <person name="Powell A.J."/>
            <person name="Barry K."/>
            <person name="Miller A.N."/>
            <person name="Grigoriev I.V."/>
            <person name="Debuchy R."/>
            <person name="Gladieux P."/>
            <person name="Hiltunen Thoren M."/>
            <person name="Johannesson H."/>
        </authorList>
    </citation>
    <scope>NUCLEOTIDE SEQUENCE</scope>
    <source>
        <strain evidence="5">CBS 118394</strain>
    </source>
</reference>
<dbReference type="Gene3D" id="1.50.10.10">
    <property type="match status" value="1"/>
</dbReference>
<keyword evidence="6" id="KW-1185">Reference proteome</keyword>
<feature type="domain" description="Glycosyl hydrolase family 95 catalytic" evidence="4">
    <location>
        <begin position="289"/>
        <end position="705"/>
    </location>
</feature>
<evidence type="ECO:0000259" key="4">
    <source>
        <dbReference type="Pfam" id="PF22124"/>
    </source>
</evidence>
<protein>
    <submittedName>
        <fullName evidence="5">Six-hairpin glycosidase-like protein</fullName>
    </submittedName>
</protein>
<dbReference type="InterPro" id="IPR054363">
    <property type="entry name" value="GH95_cat"/>
</dbReference>
<feature type="domain" description="Alpha fucosidase A-like C-terminal" evidence="3">
    <location>
        <begin position="707"/>
        <end position="774"/>
    </location>
</feature>
<evidence type="ECO:0000259" key="3">
    <source>
        <dbReference type="Pfam" id="PF21307"/>
    </source>
</evidence>
<proteinExistence type="predicted"/>
<keyword evidence="1" id="KW-0732">Signal</keyword>
<evidence type="ECO:0000313" key="6">
    <source>
        <dbReference type="Proteomes" id="UP001283341"/>
    </source>
</evidence>
<evidence type="ECO:0000256" key="1">
    <source>
        <dbReference type="SAM" id="SignalP"/>
    </source>
</evidence>
<dbReference type="SUPFAM" id="SSF48208">
    <property type="entry name" value="Six-hairpin glycosidases"/>
    <property type="match status" value="1"/>
</dbReference>
<dbReference type="Pfam" id="PF21307">
    <property type="entry name" value="Glyco_hydro_95_C"/>
    <property type="match status" value="1"/>
</dbReference>
<dbReference type="GO" id="GO:0005975">
    <property type="term" value="P:carbohydrate metabolic process"/>
    <property type="evidence" value="ECO:0007669"/>
    <property type="project" value="InterPro"/>
</dbReference>
<dbReference type="InterPro" id="IPR049053">
    <property type="entry name" value="AFCA-like_C"/>
</dbReference>
<dbReference type="Proteomes" id="UP001283341">
    <property type="component" value="Unassembled WGS sequence"/>
</dbReference>
<dbReference type="PIRSF" id="PIRSF007663">
    <property type="entry name" value="UCP007663"/>
    <property type="match status" value="1"/>
</dbReference>
<dbReference type="Pfam" id="PF14498">
    <property type="entry name" value="Glyco_hyd_65N_2"/>
    <property type="match status" value="1"/>
</dbReference>
<dbReference type="InterPro" id="IPR016518">
    <property type="entry name" value="Alpha-L-fucosidase"/>
</dbReference>
<organism evidence="5 6">
    <name type="scientific">Apodospora peruviana</name>
    <dbReference type="NCBI Taxonomy" id="516989"/>
    <lineage>
        <taxon>Eukaryota</taxon>
        <taxon>Fungi</taxon>
        <taxon>Dikarya</taxon>
        <taxon>Ascomycota</taxon>
        <taxon>Pezizomycotina</taxon>
        <taxon>Sordariomycetes</taxon>
        <taxon>Sordariomycetidae</taxon>
        <taxon>Sordariales</taxon>
        <taxon>Lasiosphaeriaceae</taxon>
        <taxon>Apodospora</taxon>
    </lineage>
</organism>
<feature type="chain" id="PRO_5041920182" evidence="1">
    <location>
        <begin position="19"/>
        <end position="796"/>
    </location>
</feature>
<feature type="domain" description="Glycosyl hydrolase family 95 N-terminal" evidence="2">
    <location>
        <begin position="26"/>
        <end position="267"/>
    </location>
</feature>
<dbReference type="InterPro" id="IPR008928">
    <property type="entry name" value="6-hairpin_glycosidase_sf"/>
</dbReference>
<name>A0AAE0M3R3_9PEZI</name>
<sequence length="796" mass="85864">MKVLLVTTALAIVCQAAGQYDGSRYLWYQSAGTDFHSGLPIGNGRIGALVYGSNKENILLNENSIWSGPFQDRLNPNSLSALPRIRSLLQSGDITEAGRSTLTNMVGTNTNPRMYNPLGYLTLDFGHSSGISSYTRWLDTQQGNAGVSYIYGGVNYTREYTASYPHGVFAIGLRAGSSGKINVTIGMNRAQYVNSQTASRSSAGSRMAGSGSVKLAGNSGQSSGAIMFWSEARVVNDGGTVSSDGKVISVTGANSVDIFFDVETNYRYTSQAAAEAEIKRKLDVAVNAGYDAVKNAALADSTNLLGRVSLDLGKSAATAADQPTNARISAYKNRPDDDVQFATLMFNYGRHLLVASSRKTDSKSLPANLQGIWNEGFNPAWGSKYTTNINVEMNYWPANPTNLAETHEALFDLLDIARVRGQKAAQSMYGCSGFVFHHNIDVWGDPAPTDKGTPYTMWPMGGAWLTLHLMEQYRFTGNKTFLQQRVWPVLQDAAKFYYCYLFMHDGYYQTGPSLSPENPFKVPSNMKTAGAEEGIDIGPTMDNSILFELFSAVIETCNVLGINGTDLTQAQSYLAKIKTPQISTSGAIMEWRNDYAETDKGHRHLSPLFGLHPGTQMSPLKSAALANAAKKFLDRRVSGGSGSTGWSRTWLMNCYARLFLGDNVWSHAQNFLKTYPLANMLNSNSGPPFQIDGNFGYTSAIAEMLLQSHAGVVHLLPALPSALGTGSVNGLVARGNFVVDISWSGGKLITAVIESNLGGPLALRIQGGAAFTVNGSPYLSPIQTVVGSTYTIARAI</sequence>
<dbReference type="EMBL" id="JAUEDM010000004">
    <property type="protein sequence ID" value="KAK3317975.1"/>
    <property type="molecule type" value="Genomic_DNA"/>
</dbReference>
<gene>
    <name evidence="5" type="ORF">B0H66DRAFT_515991</name>
</gene>
<dbReference type="AlphaFoldDB" id="A0AAE0M3R3"/>
<keyword evidence="5" id="KW-0326">Glycosidase</keyword>
<evidence type="ECO:0000313" key="5">
    <source>
        <dbReference type="EMBL" id="KAK3317975.1"/>
    </source>
</evidence>
<dbReference type="GO" id="GO:0004560">
    <property type="term" value="F:alpha-L-fucosidase activity"/>
    <property type="evidence" value="ECO:0007669"/>
    <property type="project" value="InterPro"/>
</dbReference>
<accession>A0AAE0M3R3</accession>
<dbReference type="Pfam" id="PF22124">
    <property type="entry name" value="Glyco_hydro_95_cat"/>
    <property type="match status" value="1"/>
</dbReference>
<dbReference type="PANTHER" id="PTHR31084:SF0">
    <property type="entry name" value="ALPHA-L-FUCOSIDASE 2"/>
    <property type="match status" value="1"/>
</dbReference>
<dbReference type="InterPro" id="IPR012341">
    <property type="entry name" value="6hp_glycosidase-like_sf"/>
</dbReference>
<reference evidence="5" key="2">
    <citation type="submission" date="2023-06" db="EMBL/GenBank/DDBJ databases">
        <authorList>
            <consortium name="Lawrence Berkeley National Laboratory"/>
            <person name="Haridas S."/>
            <person name="Hensen N."/>
            <person name="Bonometti L."/>
            <person name="Westerberg I."/>
            <person name="Brannstrom I.O."/>
            <person name="Guillou S."/>
            <person name="Cros-Aarteil S."/>
            <person name="Calhoun S."/>
            <person name="Kuo A."/>
            <person name="Mondo S."/>
            <person name="Pangilinan J."/>
            <person name="Riley R."/>
            <person name="Labutti K."/>
            <person name="Andreopoulos B."/>
            <person name="Lipzen A."/>
            <person name="Chen C."/>
            <person name="Yanf M."/>
            <person name="Daum C."/>
            <person name="Ng V."/>
            <person name="Clum A."/>
            <person name="Steindorff A."/>
            <person name="Ohm R."/>
            <person name="Martin F."/>
            <person name="Silar P."/>
            <person name="Natvig D."/>
            <person name="Lalanne C."/>
            <person name="Gautier V."/>
            <person name="Ament-Velasquez S.L."/>
            <person name="Kruys A."/>
            <person name="Hutchinson M.I."/>
            <person name="Powell A.J."/>
            <person name="Barry K."/>
            <person name="Miller A.N."/>
            <person name="Grigoriev I.V."/>
            <person name="Debuchy R."/>
            <person name="Gladieux P."/>
            <person name="Thoren M.H."/>
            <person name="Johannesson H."/>
        </authorList>
    </citation>
    <scope>NUCLEOTIDE SEQUENCE</scope>
    <source>
        <strain evidence="5">CBS 118394</strain>
    </source>
</reference>
<dbReference type="PANTHER" id="PTHR31084">
    <property type="entry name" value="ALPHA-L-FUCOSIDASE 2"/>
    <property type="match status" value="1"/>
</dbReference>
<keyword evidence="5" id="KW-0378">Hydrolase</keyword>